<dbReference type="Proteomes" id="UP000614216">
    <property type="component" value="Unassembled WGS sequence"/>
</dbReference>
<organism evidence="3 4">
    <name type="scientific">Fulvivirga marina</name>
    <dbReference type="NCBI Taxonomy" id="2494733"/>
    <lineage>
        <taxon>Bacteria</taxon>
        <taxon>Pseudomonadati</taxon>
        <taxon>Bacteroidota</taxon>
        <taxon>Cytophagia</taxon>
        <taxon>Cytophagales</taxon>
        <taxon>Fulvivirgaceae</taxon>
        <taxon>Fulvivirga</taxon>
    </lineage>
</organism>
<dbReference type="PROSITE" id="PS50943">
    <property type="entry name" value="HTH_CROC1"/>
    <property type="match status" value="1"/>
</dbReference>
<proteinExistence type="predicted"/>
<reference evidence="3" key="1">
    <citation type="submission" date="2021-01" db="EMBL/GenBank/DDBJ databases">
        <title>Fulvivirga kasyanovii gen. nov., sp nov., a novel member of the phylum Bacteroidetes isolated from seawater in a mussel farm.</title>
        <authorList>
            <person name="Zhao L.-H."/>
            <person name="Wang Z.-J."/>
        </authorList>
    </citation>
    <scope>NUCLEOTIDE SEQUENCE</scope>
    <source>
        <strain evidence="3">29W222</strain>
    </source>
</reference>
<dbReference type="AlphaFoldDB" id="A0A937FVF0"/>
<evidence type="ECO:0000313" key="4">
    <source>
        <dbReference type="Proteomes" id="UP000614216"/>
    </source>
</evidence>
<feature type="coiled-coil region" evidence="1">
    <location>
        <begin position="106"/>
        <end position="140"/>
    </location>
</feature>
<dbReference type="InterPro" id="IPR001387">
    <property type="entry name" value="Cro/C1-type_HTH"/>
</dbReference>
<dbReference type="InterPro" id="IPR010982">
    <property type="entry name" value="Lambda_DNA-bd_dom_sf"/>
</dbReference>
<feature type="domain" description="HTH cro/C1-type" evidence="2">
    <location>
        <begin position="15"/>
        <end position="71"/>
    </location>
</feature>
<dbReference type="SUPFAM" id="SSF47413">
    <property type="entry name" value="lambda repressor-like DNA-binding domains"/>
    <property type="match status" value="1"/>
</dbReference>
<sequence length="163" mass="18966">MFNKATIQEKVCHFRTVKGYSQVELGLKIEEITGQPYDRHAISAYETGRRRIPAYLVPVLAEIFEITTDELFYSKEEIRKFDQIDQLSAQMVDYRELSNTNPEEAAKAALDLLKEARKEIQTLKSQLAVSKNEVSEAHKKISVMKDVIKKWKKHVKQFMNYNP</sequence>
<evidence type="ECO:0000313" key="3">
    <source>
        <dbReference type="EMBL" id="MBL6445708.1"/>
    </source>
</evidence>
<keyword evidence="1" id="KW-0175">Coiled coil</keyword>
<keyword evidence="4" id="KW-1185">Reference proteome</keyword>
<name>A0A937FVF0_9BACT</name>
<evidence type="ECO:0000259" key="2">
    <source>
        <dbReference type="PROSITE" id="PS50943"/>
    </source>
</evidence>
<dbReference type="CDD" id="cd00093">
    <property type="entry name" value="HTH_XRE"/>
    <property type="match status" value="1"/>
</dbReference>
<gene>
    <name evidence="3" type="ORF">JMN32_05270</name>
</gene>
<dbReference type="EMBL" id="JAEUGD010000018">
    <property type="protein sequence ID" value="MBL6445708.1"/>
    <property type="molecule type" value="Genomic_DNA"/>
</dbReference>
<evidence type="ECO:0000256" key="1">
    <source>
        <dbReference type="SAM" id="Coils"/>
    </source>
</evidence>
<accession>A0A937FVF0</accession>
<dbReference type="RefSeq" id="WP_202855251.1">
    <property type="nucleotide sequence ID" value="NZ_JAEUGD010000018.1"/>
</dbReference>
<dbReference type="GO" id="GO:0003677">
    <property type="term" value="F:DNA binding"/>
    <property type="evidence" value="ECO:0007669"/>
    <property type="project" value="InterPro"/>
</dbReference>
<comment type="caution">
    <text evidence="3">The sequence shown here is derived from an EMBL/GenBank/DDBJ whole genome shotgun (WGS) entry which is preliminary data.</text>
</comment>
<protein>
    <recommendedName>
        <fullName evidence="2">HTH cro/C1-type domain-containing protein</fullName>
    </recommendedName>
</protein>
<dbReference type="Gene3D" id="1.10.260.40">
    <property type="entry name" value="lambda repressor-like DNA-binding domains"/>
    <property type="match status" value="1"/>
</dbReference>